<name>A0A7S4EFG1_9STRA</name>
<dbReference type="GO" id="GO:0016491">
    <property type="term" value="F:oxidoreductase activity"/>
    <property type="evidence" value="ECO:0007669"/>
    <property type="project" value="UniProtKB-KW"/>
</dbReference>
<gene>
    <name evidence="4" type="ORF">PAUS00366_LOCUS3048</name>
</gene>
<dbReference type="EMBL" id="HBIX01003918">
    <property type="protein sequence ID" value="CAE0710321.1"/>
    <property type="molecule type" value="Transcribed_RNA"/>
</dbReference>
<evidence type="ECO:0000259" key="3">
    <source>
        <dbReference type="Pfam" id="PF00248"/>
    </source>
</evidence>
<dbReference type="InterPro" id="IPR023210">
    <property type="entry name" value="NADP_OxRdtase_dom"/>
</dbReference>
<evidence type="ECO:0000256" key="2">
    <source>
        <dbReference type="SAM" id="SignalP"/>
    </source>
</evidence>
<dbReference type="PANTHER" id="PTHR43364">
    <property type="entry name" value="NADH-SPECIFIC METHYLGLYOXAL REDUCTASE-RELATED"/>
    <property type="match status" value="1"/>
</dbReference>
<keyword evidence="2" id="KW-0732">Signal</keyword>
<dbReference type="AlphaFoldDB" id="A0A7S4EFG1"/>
<dbReference type="PRINTS" id="PR00069">
    <property type="entry name" value="ALDKETRDTASE"/>
</dbReference>
<dbReference type="SUPFAM" id="SSF51430">
    <property type="entry name" value="NAD(P)-linked oxidoreductase"/>
    <property type="match status" value="1"/>
</dbReference>
<dbReference type="Gene3D" id="3.20.20.100">
    <property type="entry name" value="NADP-dependent oxidoreductase domain"/>
    <property type="match status" value="1"/>
</dbReference>
<feature type="signal peptide" evidence="2">
    <location>
        <begin position="1"/>
        <end position="25"/>
    </location>
</feature>
<feature type="chain" id="PRO_5030925334" description="NADP-dependent oxidoreductase domain-containing protein" evidence="2">
    <location>
        <begin position="26"/>
        <end position="502"/>
    </location>
</feature>
<dbReference type="PANTHER" id="PTHR43364:SF4">
    <property type="entry name" value="NAD(P)-LINKED OXIDOREDUCTASE SUPERFAMILY PROTEIN"/>
    <property type="match status" value="1"/>
</dbReference>
<sequence>MSGKVGVIVPLRVLILSLLCSPIRSFAVRSSAAFLMKTSPESNPGCASSNFSTNPRRRQLLQVGAGSLFSGLPFFGSDDNKAKAAAPSDQKKKAGGPTGEVVKIVKGMKHKRLGNSDIFVSDLGLGTQRWVSTDFNAPDRELCYEFMDEAILKRGVNLIDTAEQYPIPAGGRASEGDTERVIGNWMKDRNVPRIDVVIATKITGGTNITPRNIKKDCEESLKRLQTDYVDVYLCHWPQRYSPQSNWGQSLSYDLGYEASYRKSLGNPTSFEDLCQSMEGLIQAGKIRGWGLCNDNAYGLTACTRTAKALGTTPPCTMQGDFSILDRKSEENGVAEAASPYNENVGFMAYNTLAGGMLTGKYMDVPSAFDDTNRDRAMASLSKPRGRMDTRGWGGTLIRYRTEAAQDAIREYNKIAKANKMSLTELSLRWCKQRDLITTTLLGHTNMNQLKETLDILSIKEDLPPDIMWEIDRIHMKNRLPLFSNNRTGKDWYGEGEIGENIP</sequence>
<accession>A0A7S4EFG1</accession>
<protein>
    <recommendedName>
        <fullName evidence="3">NADP-dependent oxidoreductase domain-containing protein</fullName>
    </recommendedName>
</protein>
<keyword evidence="1" id="KW-0560">Oxidoreductase</keyword>
<evidence type="ECO:0000256" key="1">
    <source>
        <dbReference type="ARBA" id="ARBA00023002"/>
    </source>
</evidence>
<proteinExistence type="predicted"/>
<organism evidence="4">
    <name type="scientific">Pseudo-nitzschia australis</name>
    <dbReference type="NCBI Taxonomy" id="44445"/>
    <lineage>
        <taxon>Eukaryota</taxon>
        <taxon>Sar</taxon>
        <taxon>Stramenopiles</taxon>
        <taxon>Ochrophyta</taxon>
        <taxon>Bacillariophyta</taxon>
        <taxon>Bacillariophyceae</taxon>
        <taxon>Bacillariophycidae</taxon>
        <taxon>Bacillariales</taxon>
        <taxon>Bacillariaceae</taxon>
        <taxon>Pseudo-nitzschia</taxon>
    </lineage>
</organism>
<evidence type="ECO:0000313" key="4">
    <source>
        <dbReference type="EMBL" id="CAE0710321.1"/>
    </source>
</evidence>
<dbReference type="Pfam" id="PF00248">
    <property type="entry name" value="Aldo_ket_red"/>
    <property type="match status" value="1"/>
</dbReference>
<dbReference type="InterPro" id="IPR036812">
    <property type="entry name" value="NAD(P)_OxRdtase_dom_sf"/>
</dbReference>
<dbReference type="InterPro" id="IPR020471">
    <property type="entry name" value="AKR"/>
</dbReference>
<dbReference type="InterPro" id="IPR050523">
    <property type="entry name" value="AKR_Detox_Biosynth"/>
</dbReference>
<feature type="domain" description="NADP-dependent oxidoreductase" evidence="3">
    <location>
        <begin position="123"/>
        <end position="472"/>
    </location>
</feature>
<reference evidence="4" key="1">
    <citation type="submission" date="2021-01" db="EMBL/GenBank/DDBJ databases">
        <authorList>
            <person name="Corre E."/>
            <person name="Pelletier E."/>
            <person name="Niang G."/>
            <person name="Scheremetjew M."/>
            <person name="Finn R."/>
            <person name="Kale V."/>
            <person name="Holt S."/>
            <person name="Cochrane G."/>
            <person name="Meng A."/>
            <person name="Brown T."/>
            <person name="Cohen L."/>
        </authorList>
    </citation>
    <scope>NUCLEOTIDE SEQUENCE</scope>
    <source>
        <strain evidence="4">10249 10 AB</strain>
    </source>
</reference>